<dbReference type="InterPro" id="IPR036916">
    <property type="entry name" value="Sda_sf"/>
</dbReference>
<dbReference type="OrthoDB" id="2933732at2"/>
<dbReference type="EMBL" id="RBZO01000002">
    <property type="protein sequence ID" value="RKQ18156.1"/>
    <property type="molecule type" value="Genomic_DNA"/>
</dbReference>
<evidence type="ECO:0000313" key="2">
    <source>
        <dbReference type="Proteomes" id="UP000281813"/>
    </source>
</evidence>
<gene>
    <name evidence="1" type="ORF">D8M05_01770</name>
</gene>
<sequence length="57" mass="6682">MEHLSDQLLIEAYLKAREYHLEGDFVALLITELDRRGISPSSDQFERNCNHLTLNHE</sequence>
<accession>A0A494Z754</accession>
<name>A0A494Z754_9BACI</name>
<dbReference type="Gene3D" id="1.10.287.1100">
    <property type="entry name" value="Sporulation inhibitor A"/>
    <property type="match status" value="1"/>
</dbReference>
<dbReference type="AlphaFoldDB" id="A0A494Z754"/>
<dbReference type="SUPFAM" id="SSF100985">
    <property type="entry name" value="Sporulation inhibitor Sda"/>
    <property type="match status" value="1"/>
</dbReference>
<reference evidence="1 2" key="1">
    <citation type="journal article" date="2015" name="Antonie Van Leeuwenhoek">
        <title>Oceanobacillus bengalensis sp. nov., a bacterium isolated from seawater of the Bay of Bengal.</title>
        <authorList>
            <person name="Yongchang O."/>
            <person name="Xiang W."/>
            <person name="Wang G."/>
        </authorList>
    </citation>
    <scope>NUCLEOTIDE SEQUENCE [LARGE SCALE GENOMIC DNA]</scope>
    <source>
        <strain evidence="1 2">MCCC 1K00260</strain>
    </source>
</reference>
<keyword evidence="2" id="KW-1185">Reference proteome</keyword>
<dbReference type="InterPro" id="IPR015064">
    <property type="entry name" value="Sda"/>
</dbReference>
<dbReference type="Proteomes" id="UP000281813">
    <property type="component" value="Unassembled WGS sequence"/>
</dbReference>
<dbReference type="Pfam" id="PF08970">
    <property type="entry name" value="Sda"/>
    <property type="match status" value="1"/>
</dbReference>
<proteinExistence type="predicted"/>
<evidence type="ECO:0000313" key="1">
    <source>
        <dbReference type="EMBL" id="RKQ18156.1"/>
    </source>
</evidence>
<protein>
    <submittedName>
        <fullName evidence="1">Sporulation histidine kinase inhibitor Sda</fullName>
    </submittedName>
</protein>
<organism evidence="1 2">
    <name type="scientific">Oceanobacillus bengalensis</name>
    <dbReference type="NCBI Taxonomy" id="1435466"/>
    <lineage>
        <taxon>Bacteria</taxon>
        <taxon>Bacillati</taxon>
        <taxon>Bacillota</taxon>
        <taxon>Bacilli</taxon>
        <taxon>Bacillales</taxon>
        <taxon>Bacillaceae</taxon>
        <taxon>Oceanobacillus</taxon>
    </lineage>
</organism>
<dbReference type="RefSeq" id="WP_121128048.1">
    <property type="nucleotide sequence ID" value="NZ_JBHUFK010000006.1"/>
</dbReference>
<comment type="caution">
    <text evidence="1">The sequence shown here is derived from an EMBL/GenBank/DDBJ whole genome shotgun (WGS) entry which is preliminary data.</text>
</comment>